<dbReference type="GO" id="GO:0016020">
    <property type="term" value="C:membrane"/>
    <property type="evidence" value="ECO:0007669"/>
    <property type="project" value="UniProtKB-SubCell"/>
</dbReference>
<dbReference type="FunFam" id="1.20.1250.20:FF:000013">
    <property type="entry name" value="MFS general substrate transporter"/>
    <property type="match status" value="1"/>
</dbReference>
<dbReference type="InterPro" id="IPR011701">
    <property type="entry name" value="MFS"/>
</dbReference>
<keyword evidence="5 7" id="KW-0472">Membrane</keyword>
<dbReference type="PANTHER" id="PTHR43791:SF27">
    <property type="entry name" value="TRANSPORTER, PUTATIVE (AFU_ORTHOLOGUE AFUA_2G15730)-RELATED"/>
    <property type="match status" value="1"/>
</dbReference>
<protein>
    <recommendedName>
        <fullName evidence="8">Major facilitator superfamily (MFS) profile domain-containing protein</fullName>
    </recommendedName>
</protein>
<feature type="compositionally biased region" description="Basic residues" evidence="6">
    <location>
        <begin position="49"/>
        <end position="58"/>
    </location>
</feature>
<evidence type="ECO:0000256" key="2">
    <source>
        <dbReference type="ARBA" id="ARBA00022448"/>
    </source>
</evidence>
<feature type="transmembrane region" description="Helical" evidence="7">
    <location>
        <begin position="387"/>
        <end position="404"/>
    </location>
</feature>
<dbReference type="GO" id="GO:0022857">
    <property type="term" value="F:transmembrane transporter activity"/>
    <property type="evidence" value="ECO:0007669"/>
    <property type="project" value="InterPro"/>
</dbReference>
<evidence type="ECO:0000313" key="10">
    <source>
        <dbReference type="Proteomes" id="UP000030651"/>
    </source>
</evidence>
<accession>W3XCQ8</accession>
<evidence type="ECO:0000256" key="6">
    <source>
        <dbReference type="SAM" id="MobiDB-lite"/>
    </source>
</evidence>
<evidence type="ECO:0000256" key="1">
    <source>
        <dbReference type="ARBA" id="ARBA00004141"/>
    </source>
</evidence>
<feature type="compositionally biased region" description="Acidic residues" evidence="6">
    <location>
        <begin position="18"/>
        <end position="27"/>
    </location>
</feature>
<keyword evidence="3 7" id="KW-0812">Transmembrane</keyword>
<comment type="subcellular location">
    <subcellularLocation>
        <location evidence="1">Membrane</location>
        <topology evidence="1">Multi-pass membrane protein</topology>
    </subcellularLocation>
</comment>
<feature type="transmembrane region" description="Helical" evidence="7">
    <location>
        <begin position="443"/>
        <end position="464"/>
    </location>
</feature>
<dbReference type="FunFam" id="1.20.1250.20:FF:000018">
    <property type="entry name" value="MFS transporter permease"/>
    <property type="match status" value="1"/>
</dbReference>
<dbReference type="HOGENOM" id="CLU_001265_0_1_1"/>
<dbReference type="PROSITE" id="PS50850">
    <property type="entry name" value="MFS"/>
    <property type="match status" value="1"/>
</dbReference>
<evidence type="ECO:0000256" key="3">
    <source>
        <dbReference type="ARBA" id="ARBA00022692"/>
    </source>
</evidence>
<dbReference type="SUPFAM" id="SSF103473">
    <property type="entry name" value="MFS general substrate transporter"/>
    <property type="match status" value="1"/>
</dbReference>
<evidence type="ECO:0000313" key="9">
    <source>
        <dbReference type="EMBL" id="ETS83784.1"/>
    </source>
</evidence>
<name>W3XCQ8_PESFW</name>
<gene>
    <name evidence="9" type="ORF">PFICI_05660</name>
</gene>
<keyword evidence="4 7" id="KW-1133">Transmembrane helix</keyword>
<dbReference type="EMBL" id="KI912111">
    <property type="protein sequence ID" value="ETS83784.1"/>
    <property type="molecule type" value="Genomic_DNA"/>
</dbReference>
<feature type="transmembrane region" description="Helical" evidence="7">
    <location>
        <begin position="506"/>
        <end position="528"/>
    </location>
</feature>
<keyword evidence="10" id="KW-1185">Reference proteome</keyword>
<proteinExistence type="predicted"/>
<dbReference type="InParanoid" id="W3XCQ8"/>
<evidence type="ECO:0000256" key="7">
    <source>
        <dbReference type="SAM" id="Phobius"/>
    </source>
</evidence>
<dbReference type="AlphaFoldDB" id="W3XCQ8"/>
<feature type="transmembrane region" description="Helical" evidence="7">
    <location>
        <begin position="411"/>
        <end position="431"/>
    </location>
</feature>
<keyword evidence="2" id="KW-0813">Transport</keyword>
<feature type="region of interest" description="Disordered" evidence="6">
    <location>
        <begin position="1"/>
        <end position="28"/>
    </location>
</feature>
<feature type="domain" description="Major facilitator superfamily (MFS) profile" evidence="8">
    <location>
        <begin position="109"/>
        <end position="534"/>
    </location>
</feature>
<dbReference type="PANTHER" id="PTHR43791">
    <property type="entry name" value="PERMEASE-RELATED"/>
    <property type="match status" value="1"/>
</dbReference>
<evidence type="ECO:0000259" key="8">
    <source>
        <dbReference type="PROSITE" id="PS50850"/>
    </source>
</evidence>
<evidence type="ECO:0000256" key="5">
    <source>
        <dbReference type="ARBA" id="ARBA00023136"/>
    </source>
</evidence>
<dbReference type="OrthoDB" id="2985014at2759"/>
<feature type="transmembrane region" description="Helical" evidence="7">
    <location>
        <begin position="148"/>
        <end position="170"/>
    </location>
</feature>
<dbReference type="KEGG" id="pfy:PFICI_05660"/>
<dbReference type="InterPro" id="IPR036259">
    <property type="entry name" value="MFS_trans_sf"/>
</dbReference>
<feature type="transmembrane region" description="Helical" evidence="7">
    <location>
        <begin position="177"/>
        <end position="197"/>
    </location>
</feature>
<feature type="transmembrane region" description="Helical" evidence="7">
    <location>
        <begin position="237"/>
        <end position="257"/>
    </location>
</feature>
<feature type="compositionally biased region" description="Polar residues" evidence="6">
    <location>
        <begin position="7"/>
        <end position="17"/>
    </location>
</feature>
<dbReference type="Pfam" id="PF07690">
    <property type="entry name" value="MFS_1"/>
    <property type="match status" value="1"/>
</dbReference>
<feature type="transmembrane region" description="Helical" evidence="7">
    <location>
        <begin position="347"/>
        <end position="367"/>
    </location>
</feature>
<dbReference type="Proteomes" id="UP000030651">
    <property type="component" value="Unassembled WGS sequence"/>
</dbReference>
<feature type="transmembrane region" description="Helical" evidence="7">
    <location>
        <begin position="269"/>
        <end position="291"/>
    </location>
</feature>
<feature type="transmembrane region" description="Helical" evidence="7">
    <location>
        <begin position="203"/>
        <end position="225"/>
    </location>
</feature>
<feature type="region of interest" description="Disordered" evidence="6">
    <location>
        <begin position="40"/>
        <end position="74"/>
    </location>
</feature>
<dbReference type="OMA" id="TWTMDNR"/>
<dbReference type="Gene3D" id="1.20.1250.20">
    <property type="entry name" value="MFS general substrate transporter like domains"/>
    <property type="match status" value="2"/>
</dbReference>
<organism evidence="9 10">
    <name type="scientific">Pestalotiopsis fici (strain W106-1 / CGMCC3.15140)</name>
    <dbReference type="NCBI Taxonomy" id="1229662"/>
    <lineage>
        <taxon>Eukaryota</taxon>
        <taxon>Fungi</taxon>
        <taxon>Dikarya</taxon>
        <taxon>Ascomycota</taxon>
        <taxon>Pezizomycotina</taxon>
        <taxon>Sordariomycetes</taxon>
        <taxon>Xylariomycetidae</taxon>
        <taxon>Amphisphaeriales</taxon>
        <taxon>Sporocadaceae</taxon>
        <taxon>Pestalotiopsis</taxon>
    </lineage>
</organism>
<dbReference type="RefSeq" id="XP_007832432.1">
    <property type="nucleotide sequence ID" value="XM_007834241.1"/>
</dbReference>
<dbReference type="eggNOG" id="KOG2533">
    <property type="taxonomic scope" value="Eukaryota"/>
</dbReference>
<dbReference type="InterPro" id="IPR020846">
    <property type="entry name" value="MFS_dom"/>
</dbReference>
<sequence>MSMKAASKNSRLAQNSESDSDFEDAQDEVAFLGPGSDEVYELQELDQHKTHRQQSRGHHGLEEDDDDDDDGLHPIVRRNRRLSSSTAASFQLYTPDEEQNVVRKFDRRLVLFLSVCYMMSFLDRSNIGNARLAGMEQDLQSRPARSEWYAWSLTSFYIAYIVFEWMSLLFKIVPAHIYISLIILSWGIVASLQSIAVSYPALIFLRTLLGIGEAGFSGVPFYLSFFFKKDELAFRTALFISAAPLATTFASSLAWIILKIGEAGPIAPWRLLFLIEGFPSVIIGVVAWSVIPDHPQAASYLTEREKKVARLRLRHEKPRTRAHKGANSKRSPLKSKEVLSVFADPKAWITALMFFLTNMAYSSLPVFLPTILHEMGHTALESQALSAPPYLIAFLTILVTAHLSDKMQTRAPFVIAHALLSALGYTVMALARPLNINPMLRYLAVYPAASGFFNVVVLIIAWSINNQPTESKQGGGFALMQIIGQCGPLVGTRLYPTSDEPFFEHGMWTCAIAMFGVVVLAAILRFYLMRQNKKLDPGGKDGNDELDAEEAQGLVEGSNEAARVEDGLVGFRFIL</sequence>
<evidence type="ECO:0000256" key="4">
    <source>
        <dbReference type="ARBA" id="ARBA00022989"/>
    </source>
</evidence>
<reference evidence="10" key="1">
    <citation type="journal article" date="2015" name="BMC Genomics">
        <title>Genomic and transcriptomic analysis of the endophytic fungus Pestalotiopsis fici reveals its lifestyle and high potential for synthesis of natural products.</title>
        <authorList>
            <person name="Wang X."/>
            <person name="Zhang X."/>
            <person name="Liu L."/>
            <person name="Xiang M."/>
            <person name="Wang W."/>
            <person name="Sun X."/>
            <person name="Che Y."/>
            <person name="Guo L."/>
            <person name="Liu G."/>
            <person name="Guo L."/>
            <person name="Wang C."/>
            <person name="Yin W.B."/>
            <person name="Stadler M."/>
            <person name="Zhang X."/>
            <person name="Liu X."/>
        </authorList>
    </citation>
    <scope>NUCLEOTIDE SEQUENCE [LARGE SCALE GENOMIC DNA]</scope>
    <source>
        <strain evidence="10">W106-1 / CGMCC3.15140</strain>
    </source>
</reference>
<dbReference type="GeneID" id="19270673"/>